<proteinExistence type="predicted"/>
<sequence>MPGPHGKHHGKHHSSSGYHGCFGISDDEVISSAADYFGGDVPPCAVYVNDTLVAGSGGQSSGSSGSSGSGSSTSSGSWWSGWFGGGSGGSSSGGGGGGGSSSGDSGSSSSGGSGGSGYDGNDNDNGGNNGNRDVNNNMYGNVNDDGAFSTPLVYFDLTDCGSYSNLWLWDLALSCDNSTSLENCQCKSTEILFQYGTLQCPDGSSEAPYCPSNCPVCHTCMSLMGCIDKLPFGKRIPVNVPVSLEKTINRALPIALGVAAAVVTLLAGVAAHKHKTAQGKGKSPGFLDSSLVDGQSESTVEIDIAGNAHVL</sequence>
<keyword evidence="2" id="KW-0812">Transmembrane</keyword>
<evidence type="ECO:0000256" key="2">
    <source>
        <dbReference type="SAM" id="Phobius"/>
    </source>
</evidence>
<evidence type="ECO:0000313" key="3">
    <source>
        <dbReference type="EMBL" id="KAL3802709.1"/>
    </source>
</evidence>
<gene>
    <name evidence="3" type="ORF">ACHAWO_007323</name>
</gene>
<dbReference type="EMBL" id="JALLPJ020000088">
    <property type="protein sequence ID" value="KAL3802709.1"/>
    <property type="molecule type" value="Genomic_DNA"/>
</dbReference>
<comment type="caution">
    <text evidence="3">The sequence shown here is derived from an EMBL/GenBank/DDBJ whole genome shotgun (WGS) entry which is preliminary data.</text>
</comment>
<evidence type="ECO:0000256" key="1">
    <source>
        <dbReference type="SAM" id="MobiDB-lite"/>
    </source>
</evidence>
<keyword evidence="2" id="KW-1133">Transmembrane helix</keyword>
<name>A0ABD3QRU1_9STRA</name>
<feature type="region of interest" description="Disordered" evidence="1">
    <location>
        <begin position="88"/>
        <end position="138"/>
    </location>
</feature>
<keyword evidence="2" id="KW-0472">Membrane</keyword>
<evidence type="ECO:0008006" key="5">
    <source>
        <dbReference type="Google" id="ProtNLM"/>
    </source>
</evidence>
<evidence type="ECO:0000313" key="4">
    <source>
        <dbReference type="Proteomes" id="UP001530400"/>
    </source>
</evidence>
<feature type="compositionally biased region" description="Gly residues" evidence="1">
    <location>
        <begin position="56"/>
        <end position="68"/>
    </location>
</feature>
<feature type="region of interest" description="Disordered" evidence="1">
    <location>
        <begin position="56"/>
        <end position="76"/>
    </location>
</feature>
<feature type="transmembrane region" description="Helical" evidence="2">
    <location>
        <begin position="251"/>
        <end position="271"/>
    </location>
</feature>
<dbReference type="AlphaFoldDB" id="A0ABD3QRU1"/>
<keyword evidence="4" id="KW-1185">Reference proteome</keyword>
<accession>A0ABD3QRU1</accession>
<feature type="compositionally biased region" description="Gly residues" evidence="1">
    <location>
        <begin position="88"/>
        <end position="101"/>
    </location>
</feature>
<reference evidence="3 4" key="1">
    <citation type="submission" date="2024-10" db="EMBL/GenBank/DDBJ databases">
        <title>Updated reference genomes for cyclostephanoid diatoms.</title>
        <authorList>
            <person name="Roberts W.R."/>
            <person name="Alverson A.J."/>
        </authorList>
    </citation>
    <scope>NUCLEOTIDE SEQUENCE [LARGE SCALE GENOMIC DNA]</scope>
    <source>
        <strain evidence="3 4">AJA010-31</strain>
    </source>
</reference>
<protein>
    <recommendedName>
        <fullName evidence="5">ShKT domain-containing protein</fullName>
    </recommendedName>
</protein>
<organism evidence="3 4">
    <name type="scientific">Cyclotella atomus</name>
    <dbReference type="NCBI Taxonomy" id="382360"/>
    <lineage>
        <taxon>Eukaryota</taxon>
        <taxon>Sar</taxon>
        <taxon>Stramenopiles</taxon>
        <taxon>Ochrophyta</taxon>
        <taxon>Bacillariophyta</taxon>
        <taxon>Coscinodiscophyceae</taxon>
        <taxon>Thalassiosirophycidae</taxon>
        <taxon>Stephanodiscales</taxon>
        <taxon>Stephanodiscaceae</taxon>
        <taxon>Cyclotella</taxon>
    </lineage>
</organism>
<feature type="compositionally biased region" description="Gly residues" evidence="1">
    <location>
        <begin position="109"/>
        <end position="118"/>
    </location>
</feature>
<dbReference type="Proteomes" id="UP001530400">
    <property type="component" value="Unassembled WGS sequence"/>
</dbReference>